<sequence>MVNHGFQLTGDHGIFQIDGTHQNICLADVFSVQGTGGVVYDSADVDSGRITKLPLISANTSTIIAIDCDNWAQISADSMIQPIHAAKVNAKIYAFSDKPNNWYKSNMGLSIRNDQNIEVYNSNWAIMKIVDVFNIGYVESWSYKIPAGKKYAFVVLSGNIEVSIHNHDGEVRNHFYRRVGNLFEINFMAYSKFISYASRMHHVIKTPISIIVIDVADL</sequence>
<protein>
    <submittedName>
        <fullName evidence="1">Uncharacterized protein</fullName>
    </submittedName>
</protein>
<proteinExistence type="predicted"/>
<name>A0ABX9SFZ1_9GAMM</name>
<evidence type="ECO:0000313" key="1">
    <source>
        <dbReference type="EMBL" id="RKS53985.1"/>
    </source>
</evidence>
<comment type="caution">
    <text evidence="1">The sequence shown here is derived from an EMBL/GenBank/DDBJ whole genome shotgun (WGS) entry which is preliminary data.</text>
</comment>
<reference evidence="1 2" key="1">
    <citation type="submission" date="2018-10" db="EMBL/GenBank/DDBJ databases">
        <title>Genomic Encyclopedia of Archaeal and Bacterial Type Strains, Phase II (KMG-II): from individual species to whole genera.</title>
        <authorList>
            <person name="Goeker M."/>
        </authorList>
    </citation>
    <scope>NUCLEOTIDE SEQUENCE [LARGE SCALE GENOMIC DNA]</scope>
    <source>
        <strain evidence="1 2">DSM 15149</strain>
    </source>
</reference>
<dbReference type="EMBL" id="RBLJ01000007">
    <property type="protein sequence ID" value="RKS53985.1"/>
    <property type="molecule type" value="Genomic_DNA"/>
</dbReference>
<gene>
    <name evidence="1" type="ORF">BDD30_4527</name>
</gene>
<organism evidence="1 2">
    <name type="scientific">Photorhabdus asymbiotica</name>
    <dbReference type="NCBI Taxonomy" id="291112"/>
    <lineage>
        <taxon>Bacteria</taxon>
        <taxon>Pseudomonadati</taxon>
        <taxon>Pseudomonadota</taxon>
        <taxon>Gammaproteobacteria</taxon>
        <taxon>Enterobacterales</taxon>
        <taxon>Morganellaceae</taxon>
        <taxon>Photorhabdus</taxon>
    </lineage>
</organism>
<dbReference type="RefSeq" id="WP_012776181.1">
    <property type="nucleotide sequence ID" value="NC_012961.1"/>
</dbReference>
<evidence type="ECO:0000313" key="2">
    <source>
        <dbReference type="Proteomes" id="UP000280955"/>
    </source>
</evidence>
<dbReference type="Proteomes" id="UP000280955">
    <property type="component" value="Unassembled WGS sequence"/>
</dbReference>
<keyword evidence="2" id="KW-1185">Reference proteome</keyword>
<accession>A0ABX9SFZ1</accession>